<evidence type="ECO:0000313" key="2">
    <source>
        <dbReference type="EMBL" id="OUZ99586.1"/>
    </source>
</evidence>
<feature type="region of interest" description="Disordered" evidence="1">
    <location>
        <begin position="1"/>
        <end position="23"/>
    </location>
</feature>
<dbReference type="OMA" id="IPRADFM"/>
<dbReference type="STRING" id="56857.A0A200PMZ2"/>
<dbReference type="AlphaFoldDB" id="A0A200PMZ2"/>
<accession>A0A200PMZ2</accession>
<dbReference type="Proteomes" id="UP000195402">
    <property type="component" value="Unassembled WGS sequence"/>
</dbReference>
<dbReference type="InParanoid" id="A0A200PMZ2"/>
<keyword evidence="3" id="KW-1185">Reference proteome</keyword>
<feature type="compositionally biased region" description="Basic and acidic residues" evidence="1">
    <location>
        <begin position="1"/>
        <end position="12"/>
    </location>
</feature>
<comment type="caution">
    <text evidence="2">The sequence shown here is derived from an EMBL/GenBank/DDBJ whole genome shotgun (WGS) entry which is preliminary data.</text>
</comment>
<evidence type="ECO:0000313" key="3">
    <source>
        <dbReference type="Proteomes" id="UP000195402"/>
    </source>
</evidence>
<dbReference type="OrthoDB" id="10403628at2759"/>
<feature type="compositionally biased region" description="Low complexity" evidence="1">
    <location>
        <begin position="13"/>
        <end position="23"/>
    </location>
</feature>
<protein>
    <submittedName>
        <fullName evidence="2">Uncharacterized protein</fullName>
    </submittedName>
</protein>
<proteinExistence type="predicted"/>
<dbReference type="EMBL" id="MVGT01004396">
    <property type="protein sequence ID" value="OUZ99586.1"/>
    <property type="molecule type" value="Genomic_DNA"/>
</dbReference>
<evidence type="ECO:0000256" key="1">
    <source>
        <dbReference type="SAM" id="MobiDB-lite"/>
    </source>
</evidence>
<sequence length="151" mass="17657">MEFRFQPNEDKASSTYFSPSTSSSNYFTEQALRAGYFSNGIRRTDFVSNSDPVREAIQREIEKERIREEILAAEIIRKRVLEAEVRREMALERELGFPLVPTSLHYQHNPVDNSRLQERFSLSSRSEVGNFNSLPFQRHPEAAKIFEIVER</sequence>
<reference evidence="2 3" key="1">
    <citation type="journal article" date="2017" name="Mol. Plant">
        <title>The Genome of Medicinal Plant Macleaya cordata Provides New Insights into Benzylisoquinoline Alkaloids Metabolism.</title>
        <authorList>
            <person name="Liu X."/>
            <person name="Liu Y."/>
            <person name="Huang P."/>
            <person name="Ma Y."/>
            <person name="Qing Z."/>
            <person name="Tang Q."/>
            <person name="Cao H."/>
            <person name="Cheng P."/>
            <person name="Zheng Y."/>
            <person name="Yuan Z."/>
            <person name="Zhou Y."/>
            <person name="Liu J."/>
            <person name="Tang Z."/>
            <person name="Zhuo Y."/>
            <person name="Zhang Y."/>
            <person name="Yu L."/>
            <person name="Huang J."/>
            <person name="Yang P."/>
            <person name="Peng Q."/>
            <person name="Zhang J."/>
            <person name="Jiang W."/>
            <person name="Zhang Z."/>
            <person name="Lin K."/>
            <person name="Ro D.K."/>
            <person name="Chen X."/>
            <person name="Xiong X."/>
            <person name="Shang Y."/>
            <person name="Huang S."/>
            <person name="Zeng J."/>
        </authorList>
    </citation>
    <scope>NUCLEOTIDE SEQUENCE [LARGE SCALE GENOMIC DNA]</scope>
    <source>
        <strain evidence="3">cv. BLH2017</strain>
        <tissue evidence="2">Root</tissue>
    </source>
</reference>
<gene>
    <name evidence="2" type="ORF">BVC80_7915g6</name>
</gene>
<name>A0A200PMZ2_MACCD</name>
<organism evidence="2 3">
    <name type="scientific">Macleaya cordata</name>
    <name type="common">Five-seeded plume-poppy</name>
    <name type="synonym">Bocconia cordata</name>
    <dbReference type="NCBI Taxonomy" id="56857"/>
    <lineage>
        <taxon>Eukaryota</taxon>
        <taxon>Viridiplantae</taxon>
        <taxon>Streptophyta</taxon>
        <taxon>Embryophyta</taxon>
        <taxon>Tracheophyta</taxon>
        <taxon>Spermatophyta</taxon>
        <taxon>Magnoliopsida</taxon>
        <taxon>Ranunculales</taxon>
        <taxon>Papaveraceae</taxon>
        <taxon>Papaveroideae</taxon>
        <taxon>Macleaya</taxon>
    </lineage>
</organism>